<evidence type="ECO:0000256" key="1">
    <source>
        <dbReference type="SAM" id="MobiDB-lite"/>
    </source>
</evidence>
<dbReference type="Proteomes" id="UP001152803">
    <property type="component" value="Unassembled WGS sequence"/>
</dbReference>
<proteinExistence type="predicted"/>
<dbReference type="EMBL" id="JAFJMO010000003">
    <property type="protein sequence ID" value="KAJ8281605.1"/>
    <property type="molecule type" value="Genomic_DNA"/>
</dbReference>
<protein>
    <submittedName>
        <fullName evidence="2">Uncharacterized protein</fullName>
    </submittedName>
</protein>
<dbReference type="AlphaFoldDB" id="A0A9Q1DTN8"/>
<keyword evidence="3" id="KW-1185">Reference proteome</keyword>
<reference evidence="2" key="1">
    <citation type="journal article" date="2023" name="Science">
        <title>Genome structures resolve the early diversification of teleost fishes.</title>
        <authorList>
            <person name="Parey E."/>
            <person name="Louis A."/>
            <person name="Montfort J."/>
            <person name="Bouchez O."/>
            <person name="Roques C."/>
            <person name="Iampietro C."/>
            <person name="Lluch J."/>
            <person name="Castinel A."/>
            <person name="Donnadieu C."/>
            <person name="Desvignes T."/>
            <person name="Floi Bucao C."/>
            <person name="Jouanno E."/>
            <person name="Wen M."/>
            <person name="Mejri S."/>
            <person name="Dirks R."/>
            <person name="Jansen H."/>
            <person name="Henkel C."/>
            <person name="Chen W.J."/>
            <person name="Zahm M."/>
            <person name="Cabau C."/>
            <person name="Klopp C."/>
            <person name="Thompson A.W."/>
            <person name="Robinson-Rechavi M."/>
            <person name="Braasch I."/>
            <person name="Lecointre G."/>
            <person name="Bobe J."/>
            <person name="Postlethwait J.H."/>
            <person name="Berthelot C."/>
            <person name="Roest Crollius H."/>
            <person name="Guiguen Y."/>
        </authorList>
    </citation>
    <scope>NUCLEOTIDE SEQUENCE</scope>
    <source>
        <strain evidence="2">Concon-B</strain>
    </source>
</reference>
<evidence type="ECO:0000313" key="3">
    <source>
        <dbReference type="Proteomes" id="UP001152803"/>
    </source>
</evidence>
<organism evidence="2 3">
    <name type="scientific">Conger conger</name>
    <name type="common">Conger eel</name>
    <name type="synonym">Muraena conger</name>
    <dbReference type="NCBI Taxonomy" id="82655"/>
    <lineage>
        <taxon>Eukaryota</taxon>
        <taxon>Metazoa</taxon>
        <taxon>Chordata</taxon>
        <taxon>Craniata</taxon>
        <taxon>Vertebrata</taxon>
        <taxon>Euteleostomi</taxon>
        <taxon>Actinopterygii</taxon>
        <taxon>Neopterygii</taxon>
        <taxon>Teleostei</taxon>
        <taxon>Anguilliformes</taxon>
        <taxon>Congridae</taxon>
        <taxon>Conger</taxon>
    </lineage>
</organism>
<feature type="compositionally biased region" description="Basic and acidic residues" evidence="1">
    <location>
        <begin position="79"/>
        <end position="92"/>
    </location>
</feature>
<gene>
    <name evidence="2" type="ORF">COCON_G00041240</name>
</gene>
<accession>A0A9Q1DTN8</accession>
<feature type="region of interest" description="Disordered" evidence="1">
    <location>
        <begin position="79"/>
        <end position="164"/>
    </location>
</feature>
<sequence length="164" mass="16974">MLRTASTQQSHVPNKVLSECTARVSLTLLCASPLCCCGKYVILVPFRVPTADDCSCGTGILLGSSRYPVGDLLLPLQKEAKTTNGKPEEQWRRAGGGPAGVGVLPGAGGEEEGSPKEAAAGGLRGGESVRQGEGRQALSRGTGGHGVLWHPHVGPANRSDLHQI</sequence>
<evidence type="ECO:0000313" key="2">
    <source>
        <dbReference type="EMBL" id="KAJ8281605.1"/>
    </source>
</evidence>
<name>A0A9Q1DTN8_CONCO</name>
<comment type="caution">
    <text evidence="2">The sequence shown here is derived from an EMBL/GenBank/DDBJ whole genome shotgun (WGS) entry which is preliminary data.</text>
</comment>
<feature type="compositionally biased region" description="Gly residues" evidence="1">
    <location>
        <begin position="94"/>
        <end position="108"/>
    </location>
</feature>